<keyword evidence="2" id="KW-1185">Reference proteome</keyword>
<dbReference type="EMBL" id="PIOC01000017">
    <property type="protein sequence ID" value="RDW18232.1"/>
    <property type="molecule type" value="Genomic_DNA"/>
</dbReference>
<dbReference type="InterPro" id="IPR058600">
    <property type="entry name" value="YhjD-like"/>
</dbReference>
<dbReference type="OrthoDB" id="2988956at2"/>
<proteinExistence type="predicted"/>
<accession>A0A3D8PR95</accession>
<reference evidence="2" key="1">
    <citation type="submission" date="2017-11" db="EMBL/GenBank/DDBJ databases">
        <authorList>
            <person name="Zhu W."/>
        </authorList>
    </citation>
    <scope>NUCLEOTIDE SEQUENCE [LARGE SCALE GENOMIC DNA]</scope>
    <source>
        <strain evidence="2">CAU 1183</strain>
    </source>
</reference>
<evidence type="ECO:0000313" key="1">
    <source>
        <dbReference type="EMBL" id="RDW18232.1"/>
    </source>
</evidence>
<organism evidence="1 2">
    <name type="scientific">Oceanobacillus arenosus</name>
    <dbReference type="NCBI Taxonomy" id="1229153"/>
    <lineage>
        <taxon>Bacteria</taxon>
        <taxon>Bacillati</taxon>
        <taxon>Bacillota</taxon>
        <taxon>Bacilli</taxon>
        <taxon>Bacillales</taxon>
        <taxon>Bacillaceae</taxon>
        <taxon>Oceanobacillus</taxon>
    </lineage>
</organism>
<dbReference type="AlphaFoldDB" id="A0A3D8PR95"/>
<name>A0A3D8PR95_9BACI</name>
<evidence type="ECO:0000313" key="2">
    <source>
        <dbReference type="Proteomes" id="UP000257143"/>
    </source>
</evidence>
<protein>
    <submittedName>
        <fullName evidence="1">Uncharacterized protein</fullName>
    </submittedName>
</protein>
<gene>
    <name evidence="1" type="ORF">CWR48_11650</name>
</gene>
<dbReference type="Proteomes" id="UP000257143">
    <property type="component" value="Unassembled WGS sequence"/>
</dbReference>
<dbReference type="RefSeq" id="WP_115773412.1">
    <property type="nucleotide sequence ID" value="NZ_PIOC01000017.1"/>
</dbReference>
<comment type="caution">
    <text evidence="1">The sequence shown here is derived from an EMBL/GenBank/DDBJ whole genome shotgun (WGS) entry which is preliminary data.</text>
</comment>
<sequence length="129" mass="15317">MRYLKDEELQIATRYLFLSMAIVVIKQDIRHVQEGAFKIKEPYIELLEKMVNEAVKERRDLRKRMAEQHIRVIRLNKNDSFTSYLFQCQGKQQKQNFFNPSIRKKVEAIIHELIVVALPSSQHFSAVNI</sequence>
<dbReference type="Pfam" id="PF26325">
    <property type="entry name" value="YhjD"/>
    <property type="match status" value="1"/>
</dbReference>